<proteinExistence type="predicted"/>
<accession>A0ABQ9FH25</accession>
<evidence type="ECO:0000313" key="3">
    <source>
        <dbReference type="Proteomes" id="UP001217089"/>
    </source>
</evidence>
<dbReference type="InterPro" id="IPR043502">
    <property type="entry name" value="DNA/RNA_pol_sf"/>
</dbReference>
<keyword evidence="3" id="KW-1185">Reference proteome</keyword>
<dbReference type="SUPFAM" id="SSF56672">
    <property type="entry name" value="DNA/RNA polymerases"/>
    <property type="match status" value="1"/>
</dbReference>
<dbReference type="PANTHER" id="PTHR33050">
    <property type="entry name" value="REVERSE TRANSCRIPTASE DOMAIN-CONTAINING PROTEIN"/>
    <property type="match status" value="1"/>
</dbReference>
<name>A0ABQ9FH25_TEGGR</name>
<organism evidence="2 3">
    <name type="scientific">Tegillarca granosa</name>
    <name type="common">Malaysian cockle</name>
    <name type="synonym">Anadara granosa</name>
    <dbReference type="NCBI Taxonomy" id="220873"/>
    <lineage>
        <taxon>Eukaryota</taxon>
        <taxon>Metazoa</taxon>
        <taxon>Spiralia</taxon>
        <taxon>Lophotrochozoa</taxon>
        <taxon>Mollusca</taxon>
        <taxon>Bivalvia</taxon>
        <taxon>Autobranchia</taxon>
        <taxon>Pteriomorphia</taxon>
        <taxon>Arcoida</taxon>
        <taxon>Arcoidea</taxon>
        <taxon>Arcidae</taxon>
        <taxon>Tegillarca</taxon>
    </lineage>
</organism>
<dbReference type="Proteomes" id="UP001217089">
    <property type="component" value="Unassembled WGS sequence"/>
</dbReference>
<protein>
    <submittedName>
        <fullName evidence="2">Uncharacterized protein</fullName>
    </submittedName>
</protein>
<evidence type="ECO:0000313" key="2">
    <source>
        <dbReference type="EMBL" id="KAJ8316599.1"/>
    </source>
</evidence>
<evidence type="ECO:0000256" key="1">
    <source>
        <dbReference type="SAM" id="MobiDB-lite"/>
    </source>
</evidence>
<dbReference type="EMBL" id="JARBDR010000308">
    <property type="protein sequence ID" value="KAJ8316599.1"/>
    <property type="molecule type" value="Genomic_DNA"/>
</dbReference>
<feature type="compositionally biased region" description="Polar residues" evidence="1">
    <location>
        <begin position="36"/>
        <end position="64"/>
    </location>
</feature>
<dbReference type="PANTHER" id="PTHR33050:SF7">
    <property type="entry name" value="RIBONUCLEASE H"/>
    <property type="match status" value="1"/>
</dbReference>
<reference evidence="2 3" key="1">
    <citation type="submission" date="2022-12" db="EMBL/GenBank/DDBJ databases">
        <title>Chromosome-level genome of Tegillarca granosa.</title>
        <authorList>
            <person name="Kim J."/>
        </authorList>
    </citation>
    <scope>NUCLEOTIDE SEQUENCE [LARGE SCALE GENOMIC DNA]</scope>
    <source>
        <strain evidence="2">Teg-2019</strain>
        <tissue evidence="2">Adductor muscle</tissue>
    </source>
</reference>
<gene>
    <name evidence="2" type="ORF">KUTeg_005850</name>
</gene>
<feature type="region of interest" description="Disordered" evidence="1">
    <location>
        <begin position="1"/>
        <end position="67"/>
    </location>
</feature>
<sequence>MVPPPPKKTKTKTKKPDTVAPVTSKLAGSSALAVPSQATSAPDVNDTTAAQSHTPDTGNNQQPDGSLENRLKKWRKGKTVVYKKGRCVPVVPEWEINAIFDPYSALQIKRTVFLLEIQLLFAPIGILNLKGRAYDTDFPNSQSCQQQKSFIVKTILERIGNGLIQVIGKVDECEPLTVKPTKPRLCHDERFLNLWIQDNPFKLDTLKDVPRIIERGTFLTTIDDKIGYDHVLLSDNSKTFFEIQFGGWYMVYNTLPFVSKAVLISTILLDLSLKVTVRTSGVPCLQYIDHRLIGEYTVKRVSESASQGELALALKGLYIVVEILTRPCYTLSLSKCQFDPCQVRRFLGLLVDSYKQAFVLPQDKRAVIAELRDHLFQSNFVEVKSLQRFAGKFPAAKMFTVEVNRCIGLGVKSCRPKGFVPWRDEKHFRISIVTDSSGLKWGAVIELGGKSLEFSDFWDSNDVRPIHVKEAHSLLNALISIKPQVADHRIDAFVDNMALVHTWNNQGRKDPSLNRVVKNCVFLQLMKSWNKVQSHFGPHTCDLMSLDSDAMKDKNGEVLKHFTPFPTTHSVGVNVFSQNLALEENQYVYPSYNLIAPILRFLQSSTLKDCTMIVPVLTPFPAWWRYLWKYVVDWFYLRRKGDKNIILVPSRQGLIPDAKGLRNDLMAAQLMFFKVMRKIRMQLKTREQSRSHVVQNQAKSLFCDKRRSIDVFICSQLCKFDKGVARRFVLYRDLAFLLLQFFAGDLGKILSQEVKRLPDDFGLIFSSNGWEDIK</sequence>
<dbReference type="InterPro" id="IPR052055">
    <property type="entry name" value="Hepadnavirus_pol/RT"/>
</dbReference>
<comment type="caution">
    <text evidence="2">The sequence shown here is derived from an EMBL/GenBank/DDBJ whole genome shotgun (WGS) entry which is preliminary data.</text>
</comment>